<evidence type="ECO:0000313" key="14">
    <source>
        <dbReference type="Proteomes" id="UP000515145"/>
    </source>
</evidence>
<evidence type="ECO:0000256" key="11">
    <source>
        <dbReference type="RuleBase" id="RU000688"/>
    </source>
</evidence>
<dbReference type="Proteomes" id="UP000515145">
    <property type="component" value="Chromosome 22"/>
</dbReference>
<dbReference type="Pfam" id="PF00001">
    <property type="entry name" value="7tm_1"/>
    <property type="match status" value="1"/>
</dbReference>
<gene>
    <name evidence="15" type="primary">LOC114427715</name>
</gene>
<dbReference type="InterPro" id="IPR000496">
    <property type="entry name" value="Brdyknn_rcpt"/>
</dbReference>
<keyword evidence="3 11" id="KW-0812">Transmembrane</keyword>
<dbReference type="GO" id="GO:0009897">
    <property type="term" value="C:external side of plasma membrane"/>
    <property type="evidence" value="ECO:0007669"/>
    <property type="project" value="TreeGrafter"/>
</dbReference>
<dbReference type="GO" id="GO:0019957">
    <property type="term" value="F:C-C chemokine binding"/>
    <property type="evidence" value="ECO:0007669"/>
    <property type="project" value="TreeGrafter"/>
</dbReference>
<keyword evidence="10 11" id="KW-0807">Transducer</keyword>
<proteinExistence type="inferred from homology"/>
<feature type="transmembrane region" description="Helical" evidence="12">
    <location>
        <begin position="151"/>
        <end position="169"/>
    </location>
</feature>
<evidence type="ECO:0000256" key="7">
    <source>
        <dbReference type="ARBA" id="ARBA00023157"/>
    </source>
</evidence>
<dbReference type="PRINTS" id="PR00237">
    <property type="entry name" value="GPCRRHODOPSN"/>
</dbReference>
<dbReference type="GO" id="GO:0019722">
    <property type="term" value="P:calcium-mediated signaling"/>
    <property type="evidence" value="ECO:0007669"/>
    <property type="project" value="TreeGrafter"/>
</dbReference>
<sequence length="345" mass="39384">MALSPTSIPANLSNDSTQQYSSCSTDIPYVSMIATYIMIISVLGIIFNVFVLMVFFFHKTPCTVAEIYLGNLAGADLLLTSFLPFWAVYVRNKFNWTLGNTMCRLVNTVIHMNANCSNYFLVLVSIDRYLALVHPLSHETMRRPGFAKCGCLLVWGLGLLLSVPTIVYRKTKTDYSNVTICFLDLDENAYLTFQLVLITFGFVIPICIISFCTVKILKALKNRMADGVHAQKMENKATTLVLVVLLAFLICWVPFHVMRILSLLSRYKIVPGCDFFRNLVYSRQFFSYFAFFNSVLNPILYVVVGKNFRKKAKELFKRCNTRRFTTTMTLSTRTTQMSRLQQKTS</sequence>
<evidence type="ECO:0000256" key="9">
    <source>
        <dbReference type="ARBA" id="ARBA00023180"/>
    </source>
</evidence>
<dbReference type="GO" id="GO:0004947">
    <property type="term" value="F:bradykinin receptor activity"/>
    <property type="evidence" value="ECO:0007669"/>
    <property type="project" value="InterPro"/>
</dbReference>
<accession>A0A6P7H8W8</accession>
<evidence type="ECO:0000259" key="13">
    <source>
        <dbReference type="PROSITE" id="PS50262"/>
    </source>
</evidence>
<dbReference type="PRINTS" id="PR00425">
    <property type="entry name" value="BRADYKININR"/>
</dbReference>
<dbReference type="PROSITE" id="PS00237">
    <property type="entry name" value="G_PROTEIN_RECEP_F1_1"/>
    <property type="match status" value="1"/>
</dbReference>
<keyword evidence="4 12" id="KW-1133">Transmembrane helix</keyword>
<evidence type="ECO:0000256" key="6">
    <source>
        <dbReference type="ARBA" id="ARBA00023136"/>
    </source>
</evidence>
<keyword evidence="8 11" id="KW-0675">Receptor</keyword>
<evidence type="ECO:0000256" key="3">
    <source>
        <dbReference type="ARBA" id="ARBA00022692"/>
    </source>
</evidence>
<protein>
    <submittedName>
        <fullName evidence="15">B2 bradykinin receptor-like isoform X1</fullName>
    </submittedName>
</protein>
<evidence type="ECO:0000256" key="4">
    <source>
        <dbReference type="ARBA" id="ARBA00022989"/>
    </source>
</evidence>
<dbReference type="InterPro" id="IPR050119">
    <property type="entry name" value="CCR1-9-like"/>
</dbReference>
<keyword evidence="6 12" id="KW-0472">Membrane</keyword>
<dbReference type="PANTHER" id="PTHR10489">
    <property type="entry name" value="CELL ADHESION MOLECULE"/>
    <property type="match status" value="1"/>
</dbReference>
<evidence type="ECO:0000313" key="15">
    <source>
        <dbReference type="RefSeq" id="XP_028251720.1"/>
    </source>
</evidence>
<dbReference type="GO" id="GO:0016493">
    <property type="term" value="F:C-C chemokine receptor activity"/>
    <property type="evidence" value="ECO:0007669"/>
    <property type="project" value="TreeGrafter"/>
</dbReference>
<dbReference type="GO" id="GO:0060326">
    <property type="term" value="P:cell chemotaxis"/>
    <property type="evidence" value="ECO:0007669"/>
    <property type="project" value="TreeGrafter"/>
</dbReference>
<feature type="transmembrane region" description="Helical" evidence="12">
    <location>
        <begin position="189"/>
        <end position="217"/>
    </location>
</feature>
<dbReference type="PANTHER" id="PTHR10489:SF957">
    <property type="entry name" value="B2 BRADYKININ RECEPTOR"/>
    <property type="match status" value="1"/>
</dbReference>
<dbReference type="GeneID" id="114427715"/>
<dbReference type="InterPro" id="IPR017452">
    <property type="entry name" value="GPCR_Rhodpsn_7TM"/>
</dbReference>
<dbReference type="RefSeq" id="XP_028251720.1">
    <property type="nucleotide sequence ID" value="XM_028395919.1"/>
</dbReference>
<dbReference type="GO" id="GO:0006955">
    <property type="term" value="P:immune response"/>
    <property type="evidence" value="ECO:0007669"/>
    <property type="project" value="TreeGrafter"/>
</dbReference>
<dbReference type="PROSITE" id="PS50262">
    <property type="entry name" value="G_PROTEIN_RECEP_F1_2"/>
    <property type="match status" value="1"/>
</dbReference>
<keyword evidence="7" id="KW-1015">Disulfide bond</keyword>
<dbReference type="InParanoid" id="A0A6P7H8W8"/>
<feature type="transmembrane region" description="Helical" evidence="12">
    <location>
        <begin position="237"/>
        <end position="255"/>
    </location>
</feature>
<reference evidence="14" key="1">
    <citation type="submission" date="2024-06" db="UniProtKB">
        <authorList>
            <consortium name="RefSeq"/>
        </authorList>
    </citation>
    <scope>NUCLEOTIDE SEQUENCE [LARGE SCALE GENOMIC DNA]</scope>
</reference>
<evidence type="ECO:0000256" key="8">
    <source>
        <dbReference type="ARBA" id="ARBA00023170"/>
    </source>
</evidence>
<comment type="similarity">
    <text evidence="11">Belongs to the G-protein coupled receptor 1 family.</text>
</comment>
<keyword evidence="9" id="KW-0325">Glycoprotein</keyword>
<keyword evidence="5 11" id="KW-0297">G-protein coupled receptor</keyword>
<dbReference type="InterPro" id="IPR000276">
    <property type="entry name" value="GPCR_Rhodpsn"/>
</dbReference>
<feature type="transmembrane region" description="Helical" evidence="12">
    <location>
        <begin position="285"/>
        <end position="304"/>
    </location>
</feature>
<feature type="transmembrane region" description="Helical" evidence="12">
    <location>
        <begin position="33"/>
        <end position="57"/>
    </location>
</feature>
<organism evidence="14 15">
    <name type="scientific">Parambassis ranga</name>
    <name type="common">Indian glassy fish</name>
    <dbReference type="NCBI Taxonomy" id="210632"/>
    <lineage>
        <taxon>Eukaryota</taxon>
        <taxon>Metazoa</taxon>
        <taxon>Chordata</taxon>
        <taxon>Craniata</taxon>
        <taxon>Vertebrata</taxon>
        <taxon>Euteleostomi</taxon>
        <taxon>Actinopterygii</taxon>
        <taxon>Neopterygii</taxon>
        <taxon>Teleostei</taxon>
        <taxon>Neoteleostei</taxon>
        <taxon>Acanthomorphata</taxon>
        <taxon>Ovalentaria</taxon>
        <taxon>Ambassidae</taxon>
        <taxon>Parambassis</taxon>
    </lineage>
</organism>
<keyword evidence="2" id="KW-1003">Cell membrane</keyword>
<evidence type="ECO:0000256" key="2">
    <source>
        <dbReference type="ARBA" id="ARBA00022475"/>
    </source>
</evidence>
<dbReference type="GO" id="GO:0007204">
    <property type="term" value="P:positive regulation of cytosolic calcium ion concentration"/>
    <property type="evidence" value="ECO:0007669"/>
    <property type="project" value="TreeGrafter"/>
</dbReference>
<reference evidence="15" key="2">
    <citation type="submission" date="2025-08" db="UniProtKB">
        <authorList>
            <consortium name="RefSeq"/>
        </authorList>
    </citation>
    <scope>IDENTIFICATION</scope>
</reference>
<feature type="transmembrane region" description="Helical" evidence="12">
    <location>
        <begin position="69"/>
        <end position="89"/>
    </location>
</feature>
<name>A0A6P7H8W8_9TELE</name>
<dbReference type="SUPFAM" id="SSF81321">
    <property type="entry name" value="Family A G protein-coupled receptor-like"/>
    <property type="match status" value="1"/>
</dbReference>
<evidence type="ECO:0000256" key="5">
    <source>
        <dbReference type="ARBA" id="ARBA00023040"/>
    </source>
</evidence>
<comment type="subcellular location">
    <subcellularLocation>
        <location evidence="1">Cell membrane</location>
        <topology evidence="1">Multi-pass membrane protein</topology>
    </subcellularLocation>
</comment>
<evidence type="ECO:0000256" key="10">
    <source>
        <dbReference type="ARBA" id="ARBA00023224"/>
    </source>
</evidence>
<dbReference type="OrthoDB" id="6076970at2759"/>
<feature type="transmembrane region" description="Helical" evidence="12">
    <location>
        <begin position="109"/>
        <end position="130"/>
    </location>
</feature>
<dbReference type="AlphaFoldDB" id="A0A6P7H8W8"/>
<evidence type="ECO:0000256" key="1">
    <source>
        <dbReference type="ARBA" id="ARBA00004651"/>
    </source>
</evidence>
<feature type="domain" description="G-protein coupled receptors family 1 profile" evidence="13">
    <location>
        <begin position="47"/>
        <end position="301"/>
    </location>
</feature>
<evidence type="ECO:0000256" key="12">
    <source>
        <dbReference type="SAM" id="Phobius"/>
    </source>
</evidence>
<keyword evidence="14" id="KW-1185">Reference proteome</keyword>
<dbReference type="Gene3D" id="1.20.1070.10">
    <property type="entry name" value="Rhodopsin 7-helix transmembrane proteins"/>
    <property type="match status" value="1"/>
</dbReference>